<dbReference type="GO" id="GO:0015031">
    <property type="term" value="P:protein transport"/>
    <property type="evidence" value="ECO:0007669"/>
    <property type="project" value="UniProtKB-KW"/>
</dbReference>
<dbReference type="InterPro" id="IPR024602">
    <property type="entry name" value="COG_su2_N"/>
</dbReference>
<evidence type="ECO:0000313" key="11">
    <source>
        <dbReference type="EMBL" id="KAL3392056.1"/>
    </source>
</evidence>
<dbReference type="GO" id="GO:0000139">
    <property type="term" value="C:Golgi membrane"/>
    <property type="evidence" value="ECO:0007669"/>
    <property type="project" value="UniProtKB-SubCell"/>
</dbReference>
<dbReference type="AlphaFoldDB" id="A0ABD2WG73"/>
<comment type="caution">
    <text evidence="11">The sequence shown here is derived from an EMBL/GenBank/DDBJ whole genome shotgun (WGS) entry which is preliminary data.</text>
</comment>
<evidence type="ECO:0000256" key="3">
    <source>
        <dbReference type="ARBA" id="ARBA00020977"/>
    </source>
</evidence>
<dbReference type="PANTHER" id="PTHR12961">
    <property type="entry name" value="CONSERVED OLIGOMERIC GOLGI COMPLEX COMPONENT 2"/>
    <property type="match status" value="1"/>
</dbReference>
<evidence type="ECO:0000256" key="2">
    <source>
        <dbReference type="ARBA" id="ARBA00007603"/>
    </source>
</evidence>
<dbReference type="Proteomes" id="UP001627154">
    <property type="component" value="Unassembled WGS sequence"/>
</dbReference>
<keyword evidence="12" id="KW-1185">Reference proteome</keyword>
<feature type="domain" description="COG complex component COG2 C-terminal" evidence="10">
    <location>
        <begin position="365"/>
        <end position="668"/>
    </location>
</feature>
<feature type="domain" description="Conserved oligomeric Golgi complex subunit 2 N-terminal" evidence="9">
    <location>
        <begin position="15"/>
        <end position="88"/>
    </location>
</feature>
<name>A0ABD2WG73_9HYME</name>
<dbReference type="InterPro" id="IPR024603">
    <property type="entry name" value="COG_complex_COG2_C"/>
</dbReference>
<gene>
    <name evidence="11" type="ORF">TKK_013377</name>
</gene>
<evidence type="ECO:0000256" key="5">
    <source>
        <dbReference type="ARBA" id="ARBA00022927"/>
    </source>
</evidence>
<evidence type="ECO:0000256" key="8">
    <source>
        <dbReference type="ARBA" id="ARBA00031344"/>
    </source>
</evidence>
<evidence type="ECO:0000256" key="7">
    <source>
        <dbReference type="ARBA" id="ARBA00023136"/>
    </source>
</evidence>
<dbReference type="Pfam" id="PF06148">
    <property type="entry name" value="COG2_N"/>
    <property type="match status" value="1"/>
</dbReference>
<sequence>MANETFVPPKAPKDLCFNEINFVQTVFDTDKFLQEHKANVSLEKLRDDLGIYLKILRSAMIELINRDYTDFVSLSSNLIGLDQAINNLATPLGQLKEEVKQVKQCLDDTITDMTNNLDKYQNIRDKRQSIHSLIRFHKSITKLADILSSCDKNINMSKPDVLERAAMQFNQLKFHFSRCQGDLSSDYISKMSDLDEQLKHSLSLLLVSYVKHKDILLLERCLRIYVSLDKVKDAEEVVRKKIVVPAIENIISDHTFQNDPAGLKGIYVKLENVLDSALKELLDLTLNSQSCSVKGYNFLINSYWPEIEQRIEDYIPMVFAPGNPELFHKRYRETLNFLLKLEQRCHTEDVIVQFKSHFQYTRFLSKWNLPVYFQIRFQEIAGTAESVFSAAISTSSIRRKKDSINNEEFMLHATNIVWDCLLRIWTDDVFLPQLLARFWKLCLQLCSRYQEWCKFALKHTWPAVQVNETNQNQEQSLQRLDFLVGLYTDVEKLAKKIPDILTIASAKVVNLSSVIMDSLNDTINESSLCLKSLLPQITEVLVGELLRHSGTHLRQISDIPRLFRRTNREVPTKPCAYVRRTLEFLERFSADYRSAVPETSSHWLSLAASGLTQQYISSVTDVLTSVQKTEESLRRLKKIRDKSAGISTTESQGTSDDEKIRIQLLIDVQSYIEIIKELGLTEAEVENLNQLLQIVETAAKSKAEAK</sequence>
<comment type="subcellular location">
    <subcellularLocation>
        <location evidence="1">Golgi apparatus membrane</location>
        <topology evidence="1">Peripheral membrane protein</topology>
    </subcellularLocation>
</comment>
<keyword evidence="5" id="KW-0653">Protein transport</keyword>
<protein>
    <recommendedName>
        <fullName evidence="3">Conserved oligomeric Golgi complex subunit 2</fullName>
    </recommendedName>
    <alternativeName>
        <fullName evidence="8">Component of oligomeric Golgi complex 2</fullName>
    </alternativeName>
</protein>
<organism evidence="11 12">
    <name type="scientific">Trichogramma kaykai</name>
    <dbReference type="NCBI Taxonomy" id="54128"/>
    <lineage>
        <taxon>Eukaryota</taxon>
        <taxon>Metazoa</taxon>
        <taxon>Ecdysozoa</taxon>
        <taxon>Arthropoda</taxon>
        <taxon>Hexapoda</taxon>
        <taxon>Insecta</taxon>
        <taxon>Pterygota</taxon>
        <taxon>Neoptera</taxon>
        <taxon>Endopterygota</taxon>
        <taxon>Hymenoptera</taxon>
        <taxon>Apocrita</taxon>
        <taxon>Proctotrupomorpha</taxon>
        <taxon>Chalcidoidea</taxon>
        <taxon>Trichogrammatidae</taxon>
        <taxon>Trichogramma</taxon>
    </lineage>
</organism>
<dbReference type="EMBL" id="JBJJXI010000107">
    <property type="protein sequence ID" value="KAL3392056.1"/>
    <property type="molecule type" value="Genomic_DNA"/>
</dbReference>
<accession>A0ABD2WG73</accession>
<dbReference type="PANTHER" id="PTHR12961:SF0">
    <property type="entry name" value="CONSERVED OLIGOMERIC GOLGI COMPLEX SUBUNIT 2"/>
    <property type="match status" value="1"/>
</dbReference>
<evidence type="ECO:0000256" key="1">
    <source>
        <dbReference type="ARBA" id="ARBA00004395"/>
    </source>
</evidence>
<keyword evidence="4" id="KW-0813">Transport</keyword>
<evidence type="ECO:0000313" key="12">
    <source>
        <dbReference type="Proteomes" id="UP001627154"/>
    </source>
</evidence>
<keyword evidence="7" id="KW-0472">Membrane</keyword>
<comment type="similarity">
    <text evidence="2">Belongs to the COG2 family.</text>
</comment>
<proteinExistence type="inferred from homology"/>
<dbReference type="InterPro" id="IPR009316">
    <property type="entry name" value="COG2"/>
</dbReference>
<keyword evidence="6" id="KW-0333">Golgi apparatus</keyword>
<dbReference type="Pfam" id="PF12022">
    <property type="entry name" value="COG2_C"/>
    <property type="match status" value="1"/>
</dbReference>
<evidence type="ECO:0000256" key="6">
    <source>
        <dbReference type="ARBA" id="ARBA00023034"/>
    </source>
</evidence>
<evidence type="ECO:0000259" key="10">
    <source>
        <dbReference type="Pfam" id="PF12022"/>
    </source>
</evidence>
<evidence type="ECO:0000259" key="9">
    <source>
        <dbReference type="Pfam" id="PF06148"/>
    </source>
</evidence>
<evidence type="ECO:0000256" key="4">
    <source>
        <dbReference type="ARBA" id="ARBA00022448"/>
    </source>
</evidence>
<reference evidence="11 12" key="1">
    <citation type="journal article" date="2024" name="bioRxiv">
        <title>A reference genome for Trichogramma kaykai: A tiny desert-dwelling parasitoid wasp with competing sex-ratio distorters.</title>
        <authorList>
            <person name="Culotta J."/>
            <person name="Lindsey A.R."/>
        </authorList>
    </citation>
    <scope>NUCLEOTIDE SEQUENCE [LARGE SCALE GENOMIC DNA]</scope>
    <source>
        <strain evidence="11 12">KSX58</strain>
    </source>
</reference>